<dbReference type="InterPro" id="IPR002821">
    <property type="entry name" value="Hydantoinase_A"/>
</dbReference>
<dbReference type="Proteomes" id="UP000249396">
    <property type="component" value="Unassembled WGS sequence"/>
</dbReference>
<evidence type="ECO:0000259" key="1">
    <source>
        <dbReference type="Pfam" id="PF01968"/>
    </source>
</evidence>
<dbReference type="AlphaFoldDB" id="A0A2W4R9A1"/>
<dbReference type="Gene3D" id="3.30.420.40">
    <property type="match status" value="1"/>
</dbReference>
<protein>
    <recommendedName>
        <fullName evidence="1">Hydantoinase A/oxoprolinase domain-containing protein</fullName>
    </recommendedName>
</protein>
<dbReference type="Gene3D" id="3.30.420.190">
    <property type="entry name" value="conserved archaeal protein q6m145"/>
    <property type="match status" value="1"/>
</dbReference>
<organism evidence="2 3">
    <name type="scientific">Candidatus Methylumidiphilus alinenensis</name>
    <dbReference type="NCBI Taxonomy" id="2202197"/>
    <lineage>
        <taxon>Bacteria</taxon>
        <taxon>Pseudomonadati</taxon>
        <taxon>Pseudomonadota</taxon>
        <taxon>Gammaproteobacteria</taxon>
        <taxon>Methylococcales</taxon>
        <taxon>Candidatus Methylumidiphilus</taxon>
    </lineage>
</organism>
<dbReference type="InterPro" id="IPR002756">
    <property type="entry name" value="MfnF"/>
</dbReference>
<comment type="caution">
    <text evidence="2">The sequence shown here is derived from an EMBL/GenBank/DDBJ whole genome shotgun (WGS) entry which is preliminary data.</text>
</comment>
<proteinExistence type="predicted"/>
<evidence type="ECO:0000313" key="2">
    <source>
        <dbReference type="EMBL" id="PZN80651.1"/>
    </source>
</evidence>
<dbReference type="EMBL" id="QJPH01000279">
    <property type="protein sequence ID" value="PZN80651.1"/>
    <property type="molecule type" value="Genomic_DNA"/>
</dbReference>
<name>A0A2W4R9A1_9GAMM</name>
<gene>
    <name evidence="2" type="ORF">DM484_09625</name>
</gene>
<feature type="domain" description="Hydantoinase A/oxoprolinase" evidence="1">
    <location>
        <begin position="62"/>
        <end position="315"/>
    </location>
</feature>
<reference evidence="2 3" key="1">
    <citation type="journal article" date="2018" name="Aquat. Microb. Ecol.">
        <title>Gammaproteobacterial methanotrophs dominate.</title>
        <authorList>
            <person name="Rissanen A.J."/>
            <person name="Saarenheimo J."/>
            <person name="Tiirola M."/>
            <person name="Peura S."/>
            <person name="Aalto S.L."/>
            <person name="Karvinen A."/>
            <person name="Nykanen H."/>
        </authorList>
    </citation>
    <scope>NUCLEOTIDE SEQUENCE [LARGE SCALE GENOMIC DNA]</scope>
    <source>
        <strain evidence="2">AMbin10</strain>
    </source>
</reference>
<dbReference type="NCBIfam" id="TIGR03123">
    <property type="entry name" value="one_C_unchar_1"/>
    <property type="match status" value="1"/>
</dbReference>
<dbReference type="GO" id="GO:0016787">
    <property type="term" value="F:hydrolase activity"/>
    <property type="evidence" value="ECO:0007669"/>
    <property type="project" value="InterPro"/>
</dbReference>
<evidence type="ECO:0000313" key="3">
    <source>
        <dbReference type="Proteomes" id="UP000249396"/>
    </source>
</evidence>
<accession>A0A2W4R9A1</accession>
<sequence length="350" mass="37991">MAIDLIGWDIGGAHLKAVAMAGEQIINVLQKPCPLWLGLDHFHTALNAILGELKPVADCRHAVTMTGELADMFSNREEGVFGLLNAFGDHVPIENVLVFAGFVGFLPASSVKAKDVLVIASANWLATGFYAASRLDQGLLIDIGSSTSDFLVLRHGEVLSRGYSDFERLRHGELVYSGVVRTSLMSLTKRAPFAGDWIGLMAEHFATTADVYRLTGELPEYADQSPTADGGAKTVTASARRIARLLGRDLEPSTQEAWKQLAGYFRERQLDFLMEACMRQLSLGWLDFDASIIGAGVGRFLVQELAKRLGLNYLDFADLYPMKSSASQFNLADCAPALAVACLSRQTDAG</sequence>
<dbReference type="Pfam" id="PF01968">
    <property type="entry name" value="Hydantoinase_A"/>
    <property type="match status" value="1"/>
</dbReference>